<sequence length="820" mass="93582">MEPLTDISLASAILQIVQFSSTLLHGIKDKQPSTSRAAVGENALFEAATGNLNHLSRQTEECRRISSTQQHASGQKTPDAQLIALAKDSELVGKTIHAMLHQIQRDKEGDGEENVLIQGLHKIYGQKATSAITARVNSIQEQVNTVLLMSLLQHIKQRRINSPDYIRQSQNGPSRSKMRLLATLQHHDWKPAKKPDLLAFSNALASVVSQDVQARFCSLILARLYSTELPDRYRSIPDAEPSTFNWIFDDNPTEWYSYSQWLSATDDNNLYWVSGKPGSGKSTLLKHLFSHSKTAAHLQTWSAEKALVKAGFFFWNSGHDIQTQIGLLQTLLYSVLRNHKKILMQLFEDRWKQFSAFGGGLQSFTWHELRRAFTKMISTSPTPRAFFFMIDTLDGFDGDRKELVWFILEIIRQPHVKVCVASRSWPEFVRAFEGRPRLRLDRLNQRDIYKYVAASLANNEQCARLSMREPKRAADLIQGITKKSAGVFLWAYIVVQSLLGGLLYKDHISHITARLAKHPPGLTRLFTKLLGDMDEECASHVSQLFRLVMTRRRPRLLELWFADSENDDPVLRNEARFISKEDTSERLALMNSRLVNRCKGFLEVEGWRRDPSAAITEASHIDWAHRIARDFVRSKKIWNEVLDNTAYEAFDPEWHWANGQLGVFKAVAGDPSTKLSHFTSCIEYALRLEYRLKVCPVKFLDEVGRTAAIHPVYEEVLPRELRGTICSFLEFAVLFNLASYVQAKGPTIPKSELLHAARFQGWLDAKQWEEFSRHIDFPGDNANFETSRKELDNALDTLLGSGRSKSRWQRAKRRFSGQSS</sequence>
<dbReference type="InterPro" id="IPR056884">
    <property type="entry name" value="NPHP3-like_N"/>
</dbReference>
<protein>
    <submittedName>
        <fullName evidence="4">p-loop containing nucleoside triphosphate hydrolase</fullName>
    </submittedName>
</protein>
<dbReference type="AlphaFoldDB" id="A0A364N023"/>
<name>A0A364N023_STELY</name>
<dbReference type="SUPFAM" id="SSF52540">
    <property type="entry name" value="P-loop containing nucleoside triphosphate hydrolases"/>
    <property type="match status" value="1"/>
</dbReference>
<evidence type="ECO:0000259" key="3">
    <source>
        <dbReference type="Pfam" id="PF25053"/>
    </source>
</evidence>
<comment type="caution">
    <text evidence="4">The sequence shown here is derived from an EMBL/GenBank/DDBJ whole genome shotgun (WGS) entry which is preliminary data.</text>
</comment>
<evidence type="ECO:0000259" key="2">
    <source>
        <dbReference type="Pfam" id="PF24883"/>
    </source>
</evidence>
<organism evidence="4 5">
    <name type="scientific">Stemphylium lycopersici</name>
    <name type="common">Tomato gray leaf spot disease fungus</name>
    <name type="synonym">Thyrospora lycopersici</name>
    <dbReference type="NCBI Taxonomy" id="183478"/>
    <lineage>
        <taxon>Eukaryota</taxon>
        <taxon>Fungi</taxon>
        <taxon>Dikarya</taxon>
        <taxon>Ascomycota</taxon>
        <taxon>Pezizomycotina</taxon>
        <taxon>Dothideomycetes</taxon>
        <taxon>Pleosporomycetidae</taxon>
        <taxon>Pleosporales</taxon>
        <taxon>Pleosporineae</taxon>
        <taxon>Pleosporaceae</taxon>
        <taxon>Stemphylium</taxon>
    </lineage>
</organism>
<dbReference type="Gene3D" id="3.40.50.300">
    <property type="entry name" value="P-loop containing nucleotide triphosphate hydrolases"/>
    <property type="match status" value="1"/>
</dbReference>
<evidence type="ECO:0000313" key="4">
    <source>
        <dbReference type="EMBL" id="RAR08454.1"/>
    </source>
</evidence>
<dbReference type="Proteomes" id="UP000249619">
    <property type="component" value="Unassembled WGS sequence"/>
</dbReference>
<keyword evidence="4" id="KW-0378">Hydrolase</keyword>
<dbReference type="Pfam" id="PF25053">
    <property type="entry name" value="DUF7791"/>
    <property type="match status" value="1"/>
</dbReference>
<evidence type="ECO:0000256" key="1">
    <source>
        <dbReference type="ARBA" id="ARBA00022737"/>
    </source>
</evidence>
<evidence type="ECO:0000313" key="5">
    <source>
        <dbReference type="Proteomes" id="UP000249619"/>
    </source>
</evidence>
<reference evidence="5" key="1">
    <citation type="submission" date="2018-05" db="EMBL/GenBank/DDBJ databases">
        <title>Draft genome sequence of Stemphylium lycopersici strain CIDEFI 213.</title>
        <authorList>
            <person name="Medina R."/>
            <person name="Franco M.E.E."/>
            <person name="Lucentini C.G."/>
            <person name="Saparrat M.C.N."/>
            <person name="Balatti P.A."/>
        </authorList>
    </citation>
    <scope>NUCLEOTIDE SEQUENCE [LARGE SCALE GENOMIC DNA]</scope>
    <source>
        <strain evidence="5">CIDEFI 213</strain>
    </source>
</reference>
<gene>
    <name evidence="4" type="ORF">DDE83_006014</name>
</gene>
<accession>A0A364N023</accession>
<dbReference type="OrthoDB" id="443402at2759"/>
<feature type="domain" description="DUF7791" evidence="3">
    <location>
        <begin position="542"/>
        <end position="668"/>
    </location>
</feature>
<dbReference type="InterPro" id="IPR056693">
    <property type="entry name" value="DUF7791"/>
</dbReference>
<dbReference type="STRING" id="183478.A0A364N023"/>
<dbReference type="EMBL" id="QGDH01000087">
    <property type="protein sequence ID" value="RAR08454.1"/>
    <property type="molecule type" value="Genomic_DNA"/>
</dbReference>
<dbReference type="GO" id="GO:0016787">
    <property type="term" value="F:hydrolase activity"/>
    <property type="evidence" value="ECO:0007669"/>
    <property type="project" value="UniProtKB-KW"/>
</dbReference>
<proteinExistence type="predicted"/>
<keyword evidence="5" id="KW-1185">Reference proteome</keyword>
<dbReference type="Pfam" id="PF24883">
    <property type="entry name" value="NPHP3_N"/>
    <property type="match status" value="1"/>
</dbReference>
<dbReference type="InterPro" id="IPR027417">
    <property type="entry name" value="P-loop_NTPase"/>
</dbReference>
<keyword evidence="1" id="KW-0677">Repeat</keyword>
<dbReference type="PANTHER" id="PTHR10039:SF5">
    <property type="entry name" value="NACHT DOMAIN-CONTAINING PROTEIN"/>
    <property type="match status" value="1"/>
</dbReference>
<dbReference type="PANTHER" id="PTHR10039">
    <property type="entry name" value="AMELOGENIN"/>
    <property type="match status" value="1"/>
</dbReference>
<feature type="domain" description="Nephrocystin 3-like N-terminal" evidence="2">
    <location>
        <begin position="243"/>
        <end position="423"/>
    </location>
</feature>